<evidence type="ECO:0000313" key="11">
    <source>
        <dbReference type="EMBL" id="WNY23253.1"/>
    </source>
</evidence>
<protein>
    <submittedName>
        <fullName evidence="11">Copper-exporting P-type ATPase V</fullName>
    </submittedName>
</protein>
<dbReference type="PRINTS" id="PR00941">
    <property type="entry name" value="CDATPASE"/>
</dbReference>
<evidence type="ECO:0000259" key="10">
    <source>
        <dbReference type="Pfam" id="PF00122"/>
    </source>
</evidence>
<feature type="transmembrane region" description="Helical" evidence="9">
    <location>
        <begin position="7"/>
        <end position="32"/>
    </location>
</feature>
<dbReference type="InterPro" id="IPR036412">
    <property type="entry name" value="HAD-like_sf"/>
</dbReference>
<evidence type="ECO:0000256" key="1">
    <source>
        <dbReference type="ARBA" id="ARBA00004370"/>
    </source>
</evidence>
<organism evidence="11 12">
    <name type="scientific">Methanimicrococcus hongohii</name>
    <dbReference type="NCBI Taxonomy" id="3028295"/>
    <lineage>
        <taxon>Archaea</taxon>
        <taxon>Methanobacteriati</taxon>
        <taxon>Methanobacteriota</taxon>
        <taxon>Stenosarchaea group</taxon>
        <taxon>Methanomicrobia</taxon>
        <taxon>Methanosarcinales</taxon>
        <taxon>Methanosarcinaceae</taxon>
        <taxon>Methanimicrococcus</taxon>
    </lineage>
</organism>
<dbReference type="AlphaFoldDB" id="A0AA96V1F0"/>
<dbReference type="PANTHER" id="PTHR48085:SF5">
    <property type="entry name" value="CADMIUM_ZINC-TRANSPORTING ATPASE HMA4-RELATED"/>
    <property type="match status" value="1"/>
</dbReference>
<proteinExistence type="inferred from homology"/>
<dbReference type="Gene3D" id="3.40.50.1000">
    <property type="entry name" value="HAD superfamily/HAD-like"/>
    <property type="match status" value="1"/>
</dbReference>
<evidence type="ECO:0000256" key="5">
    <source>
        <dbReference type="ARBA" id="ARBA00022967"/>
    </source>
</evidence>
<dbReference type="PANTHER" id="PTHR48085">
    <property type="entry name" value="CADMIUM/ZINC-TRANSPORTING ATPASE HMA2-RELATED"/>
    <property type="match status" value="1"/>
</dbReference>
<dbReference type="Gene3D" id="3.40.1110.10">
    <property type="entry name" value="Calcium-transporting ATPase, cytoplasmic domain N"/>
    <property type="match status" value="1"/>
</dbReference>
<dbReference type="SUPFAM" id="SSF81653">
    <property type="entry name" value="Calcium ATPase, transduction domain A"/>
    <property type="match status" value="1"/>
</dbReference>
<keyword evidence="12" id="KW-1185">Reference proteome</keyword>
<accession>A0AA96V1F0</accession>
<dbReference type="GO" id="GO:0016887">
    <property type="term" value="F:ATP hydrolysis activity"/>
    <property type="evidence" value="ECO:0007669"/>
    <property type="project" value="InterPro"/>
</dbReference>
<evidence type="ECO:0000313" key="12">
    <source>
        <dbReference type="Proteomes" id="UP001302978"/>
    </source>
</evidence>
<dbReference type="NCBIfam" id="TIGR01494">
    <property type="entry name" value="ATPase_P-type"/>
    <property type="match status" value="1"/>
</dbReference>
<dbReference type="NCBIfam" id="TIGR01511">
    <property type="entry name" value="ATPase-IB1_Cu"/>
    <property type="match status" value="1"/>
</dbReference>
<dbReference type="EMBL" id="CP131059">
    <property type="protein sequence ID" value="WNY23253.1"/>
    <property type="molecule type" value="Genomic_DNA"/>
</dbReference>
<dbReference type="GeneID" id="85195059"/>
<reference evidence="11 12" key="1">
    <citation type="submission" date="2023-07" db="EMBL/GenBank/DDBJ databases">
        <title>Closed genoem sequence of Methanomicrococcus sp. Hf6.</title>
        <authorList>
            <person name="Poehlein A."/>
            <person name="Protasov E."/>
            <person name="Platt K."/>
            <person name="Reeh H."/>
            <person name="Daniel R."/>
            <person name="Brune A."/>
        </authorList>
    </citation>
    <scope>NUCLEOTIDE SEQUENCE [LARGE SCALE GENOMIC DNA]</scope>
    <source>
        <strain evidence="11 12">Hf6</strain>
    </source>
</reference>
<dbReference type="Pfam" id="PF00702">
    <property type="entry name" value="Hydrolase"/>
    <property type="match status" value="1"/>
</dbReference>
<dbReference type="SFLD" id="SFLDS00003">
    <property type="entry name" value="Haloacid_Dehalogenase"/>
    <property type="match status" value="1"/>
</dbReference>
<dbReference type="SFLD" id="SFLDG00002">
    <property type="entry name" value="C1.7:_P-type_atpase_like"/>
    <property type="match status" value="1"/>
</dbReference>
<evidence type="ECO:0000256" key="3">
    <source>
        <dbReference type="ARBA" id="ARBA00022692"/>
    </source>
</evidence>
<dbReference type="GO" id="GO:0005524">
    <property type="term" value="F:ATP binding"/>
    <property type="evidence" value="ECO:0007669"/>
    <property type="project" value="InterPro"/>
</dbReference>
<keyword evidence="7 9" id="KW-0472">Membrane</keyword>
<dbReference type="InterPro" id="IPR008250">
    <property type="entry name" value="ATPase_P-typ_transduc_dom_A_sf"/>
</dbReference>
<comment type="similarity">
    <text evidence="2">Belongs to the cation transport ATPase (P-type) (TC 3.A.3) family. Type IB subfamily.</text>
</comment>
<dbReference type="InterPro" id="IPR018303">
    <property type="entry name" value="ATPase_P-typ_P_site"/>
</dbReference>
<comment type="subcellular location">
    <subcellularLocation>
        <location evidence="1">Membrane</location>
    </subcellularLocation>
</comment>
<feature type="transmembrane region" description="Helical" evidence="9">
    <location>
        <begin position="76"/>
        <end position="93"/>
    </location>
</feature>
<dbReference type="SUPFAM" id="SSF56784">
    <property type="entry name" value="HAD-like"/>
    <property type="match status" value="1"/>
</dbReference>
<dbReference type="InterPro" id="IPR059000">
    <property type="entry name" value="ATPase_P-type_domA"/>
</dbReference>
<keyword evidence="4" id="KW-0479">Metal-binding</keyword>
<dbReference type="InterPro" id="IPR027256">
    <property type="entry name" value="P-typ_ATPase_IB"/>
</dbReference>
<feature type="compositionally biased region" description="Polar residues" evidence="8">
    <location>
        <begin position="662"/>
        <end position="676"/>
    </location>
</feature>
<feature type="transmembrane region" description="Helical" evidence="9">
    <location>
        <begin position="99"/>
        <end position="117"/>
    </location>
</feature>
<evidence type="ECO:0000256" key="7">
    <source>
        <dbReference type="ARBA" id="ARBA00023136"/>
    </source>
</evidence>
<dbReference type="SFLD" id="SFLDF00027">
    <property type="entry name" value="p-type_atpase"/>
    <property type="match status" value="1"/>
</dbReference>
<dbReference type="InterPro" id="IPR044492">
    <property type="entry name" value="P_typ_ATPase_HD_dom"/>
</dbReference>
<dbReference type="Pfam" id="PF00122">
    <property type="entry name" value="E1-E2_ATPase"/>
    <property type="match status" value="1"/>
</dbReference>
<gene>
    <name evidence="11" type="primary">ctpV</name>
    <name evidence="11" type="ORF">MmiHf6_05580</name>
</gene>
<dbReference type="PRINTS" id="PR00119">
    <property type="entry name" value="CATATPASE"/>
</dbReference>
<evidence type="ECO:0000256" key="6">
    <source>
        <dbReference type="ARBA" id="ARBA00022989"/>
    </source>
</evidence>
<dbReference type="InterPro" id="IPR023214">
    <property type="entry name" value="HAD_sf"/>
</dbReference>
<feature type="region of interest" description="Disordered" evidence="8">
    <location>
        <begin position="637"/>
        <end position="676"/>
    </location>
</feature>
<evidence type="ECO:0000256" key="4">
    <source>
        <dbReference type="ARBA" id="ARBA00022723"/>
    </source>
</evidence>
<feature type="transmembrane region" description="Helical" evidence="9">
    <location>
        <begin position="612"/>
        <end position="630"/>
    </location>
</feature>
<dbReference type="InterPro" id="IPR001757">
    <property type="entry name" value="P_typ_ATPase"/>
</dbReference>
<evidence type="ECO:0000256" key="8">
    <source>
        <dbReference type="SAM" id="MobiDB-lite"/>
    </source>
</evidence>
<dbReference type="FunFam" id="2.70.150.10:FF:000002">
    <property type="entry name" value="Copper-transporting ATPase 1, putative"/>
    <property type="match status" value="1"/>
</dbReference>
<feature type="compositionally biased region" description="Basic and acidic residues" evidence="8">
    <location>
        <begin position="637"/>
        <end position="646"/>
    </location>
</feature>
<dbReference type="SUPFAM" id="SSF81665">
    <property type="entry name" value="Calcium ATPase, transmembrane domain M"/>
    <property type="match status" value="1"/>
</dbReference>
<dbReference type="InterPro" id="IPR023299">
    <property type="entry name" value="ATPase_P-typ_cyto_dom_N"/>
</dbReference>
<keyword evidence="6 9" id="KW-1133">Transmembrane helix</keyword>
<sequence>MSLAKKLFDLLSGTAMTLIGGVFLIPSLYFFLTSTPVPVVDIAGISIPLDPGWVTVIICGYPLFYLAITRLVRQRWISSALLICIAMVASIYIDELFAAGEVAFIMAIGAILEEKTVERSKKGIKKLINLAPTQGRRLITKNGTTVEEMVSAEEIKKDDLLRVLPGETIPVDGEIIVGNTSVDQSIITGESLPIDKTIGDEVFCGTINRFGAIDIRATKVGEDSSLQKLIRLVREAENNQAPMQRIVDKWATWLVPIALAIAIAAYFLTGELVRAVTVLVVFCPCALVLATPTAIIAAIGQATKHGVIIKSGEALENMGKVDSIAFDKTGTLTHGNLEVSDIVSFDSSLSESQILAMTAAAESYSEHPLGKAVTAHAKNCDLPLPDAADFSMIPGKGISSNVEGKFLLCGNVGFMLDHDITIDDTVSAELEKLRSEGKASILIAADKKIIGVVALSDSLRMEAKMMVDELKEMNTNVVLLTGDHKQTADYFASIVGITDVHAELLPADKVSEIQKMKDAGHIVCMIGDGVNDAPALKTADVGVSMGSMGSDIAIEASDVALMSDNIEKIPYLKRLSNATISTIKFSIIVSMIINAIAIYLSVIGILNPVTGALVHNIGSVLVVLNAALLYDRNFEKKKDKTKDGSKGGDNVPVNNSKKVPNTLPTSCGRFTNQPED</sequence>
<dbReference type="GO" id="GO:0046872">
    <property type="term" value="F:metal ion binding"/>
    <property type="evidence" value="ECO:0007669"/>
    <property type="project" value="UniProtKB-KW"/>
</dbReference>
<dbReference type="InterPro" id="IPR023298">
    <property type="entry name" value="ATPase_P-typ_TM_dom_sf"/>
</dbReference>
<feature type="transmembrane region" description="Helical" evidence="9">
    <location>
        <begin position="52"/>
        <end position="69"/>
    </location>
</feature>
<keyword evidence="5" id="KW-1278">Translocase</keyword>
<dbReference type="Gene3D" id="2.70.150.10">
    <property type="entry name" value="Calcium-transporting ATPase, cytoplasmic transduction domain A"/>
    <property type="match status" value="1"/>
</dbReference>
<evidence type="ECO:0000256" key="9">
    <source>
        <dbReference type="SAM" id="Phobius"/>
    </source>
</evidence>
<dbReference type="Proteomes" id="UP001302978">
    <property type="component" value="Chromosome"/>
</dbReference>
<dbReference type="GO" id="GO:0016020">
    <property type="term" value="C:membrane"/>
    <property type="evidence" value="ECO:0007669"/>
    <property type="project" value="UniProtKB-SubCell"/>
</dbReference>
<feature type="transmembrane region" description="Helical" evidence="9">
    <location>
        <begin position="583"/>
        <end position="606"/>
    </location>
</feature>
<feature type="domain" description="P-type ATPase A" evidence="10">
    <location>
        <begin position="132"/>
        <end position="233"/>
    </location>
</feature>
<feature type="transmembrane region" description="Helical" evidence="9">
    <location>
        <begin position="275"/>
        <end position="300"/>
    </location>
</feature>
<dbReference type="NCBIfam" id="TIGR01525">
    <property type="entry name" value="ATPase-IB_hvy"/>
    <property type="match status" value="1"/>
</dbReference>
<dbReference type="GO" id="GO:0019829">
    <property type="term" value="F:ATPase-coupled monoatomic cation transmembrane transporter activity"/>
    <property type="evidence" value="ECO:0007669"/>
    <property type="project" value="InterPro"/>
</dbReference>
<dbReference type="KEGG" id="mehf:MmiHf6_05580"/>
<dbReference type="PROSITE" id="PS00154">
    <property type="entry name" value="ATPASE_E1_E2"/>
    <property type="match status" value="1"/>
</dbReference>
<keyword evidence="3 9" id="KW-0812">Transmembrane</keyword>
<feature type="transmembrane region" description="Helical" evidence="9">
    <location>
        <begin position="250"/>
        <end position="269"/>
    </location>
</feature>
<evidence type="ECO:0000256" key="2">
    <source>
        <dbReference type="ARBA" id="ARBA00006024"/>
    </source>
</evidence>
<dbReference type="InterPro" id="IPR051014">
    <property type="entry name" value="Cation_Transport_ATPase_IB"/>
</dbReference>
<dbReference type="RefSeq" id="WP_316558268.1">
    <property type="nucleotide sequence ID" value="NZ_CP131059.1"/>
</dbReference>
<name>A0AA96V1F0_9EURY</name>
<feature type="compositionally biased region" description="Low complexity" evidence="8">
    <location>
        <begin position="648"/>
        <end position="661"/>
    </location>
</feature>